<organism evidence="2">
    <name type="scientific">Anguilla anguilla</name>
    <name type="common">European freshwater eel</name>
    <name type="synonym">Muraena anguilla</name>
    <dbReference type="NCBI Taxonomy" id="7936"/>
    <lineage>
        <taxon>Eukaryota</taxon>
        <taxon>Metazoa</taxon>
        <taxon>Chordata</taxon>
        <taxon>Craniata</taxon>
        <taxon>Vertebrata</taxon>
        <taxon>Euteleostomi</taxon>
        <taxon>Actinopterygii</taxon>
        <taxon>Neopterygii</taxon>
        <taxon>Teleostei</taxon>
        <taxon>Anguilliformes</taxon>
        <taxon>Anguillidae</taxon>
        <taxon>Anguilla</taxon>
    </lineage>
</organism>
<dbReference type="AlphaFoldDB" id="A0A0E9QVZ9"/>
<name>A0A0E9QVZ9_ANGAN</name>
<reference evidence="2" key="1">
    <citation type="submission" date="2014-11" db="EMBL/GenBank/DDBJ databases">
        <authorList>
            <person name="Amaro Gonzalez C."/>
        </authorList>
    </citation>
    <scope>NUCLEOTIDE SEQUENCE</scope>
</reference>
<reference evidence="2" key="2">
    <citation type="journal article" date="2015" name="Fish Shellfish Immunol.">
        <title>Early steps in the European eel (Anguilla anguilla)-Vibrio vulnificus interaction in the gills: Role of the RtxA13 toxin.</title>
        <authorList>
            <person name="Callol A."/>
            <person name="Pajuelo D."/>
            <person name="Ebbesson L."/>
            <person name="Teles M."/>
            <person name="MacKenzie S."/>
            <person name="Amaro C."/>
        </authorList>
    </citation>
    <scope>NUCLEOTIDE SEQUENCE</scope>
</reference>
<feature type="region of interest" description="Disordered" evidence="1">
    <location>
        <begin position="1"/>
        <end position="28"/>
    </location>
</feature>
<evidence type="ECO:0000313" key="2">
    <source>
        <dbReference type="EMBL" id="JAH21146.1"/>
    </source>
</evidence>
<evidence type="ECO:0000256" key="1">
    <source>
        <dbReference type="SAM" id="MobiDB-lite"/>
    </source>
</evidence>
<sequence>MTPSTRPKQHEVAQKQKGECPTVAQLKF</sequence>
<proteinExistence type="predicted"/>
<protein>
    <submittedName>
        <fullName evidence="2">Uncharacterized protein</fullName>
    </submittedName>
</protein>
<dbReference type="EMBL" id="GBXM01087431">
    <property type="protein sequence ID" value="JAH21146.1"/>
    <property type="molecule type" value="Transcribed_RNA"/>
</dbReference>
<accession>A0A0E9QVZ9</accession>
<feature type="compositionally biased region" description="Basic and acidic residues" evidence="1">
    <location>
        <begin position="8"/>
        <end position="18"/>
    </location>
</feature>